<evidence type="ECO:0000313" key="2">
    <source>
        <dbReference type="Proteomes" id="UP000292702"/>
    </source>
</evidence>
<accession>A0A4R0RP16</accession>
<reference evidence="1 2" key="1">
    <citation type="submission" date="2018-11" db="EMBL/GenBank/DDBJ databases">
        <title>Genome assembly of Steccherinum ochraceum LE-BIN_3174, the white-rot fungus of the Steccherinaceae family (The Residual Polyporoid clade, Polyporales, Basidiomycota).</title>
        <authorList>
            <person name="Fedorova T.V."/>
            <person name="Glazunova O.A."/>
            <person name="Landesman E.O."/>
            <person name="Moiseenko K.V."/>
            <person name="Psurtseva N.V."/>
            <person name="Savinova O.S."/>
            <person name="Shakhova N.V."/>
            <person name="Tyazhelova T.V."/>
            <person name="Vasina D.V."/>
        </authorList>
    </citation>
    <scope>NUCLEOTIDE SEQUENCE [LARGE SCALE GENOMIC DNA]</scope>
    <source>
        <strain evidence="1 2">LE-BIN_3174</strain>
    </source>
</reference>
<organism evidence="1 2">
    <name type="scientific">Steccherinum ochraceum</name>
    <dbReference type="NCBI Taxonomy" id="92696"/>
    <lineage>
        <taxon>Eukaryota</taxon>
        <taxon>Fungi</taxon>
        <taxon>Dikarya</taxon>
        <taxon>Basidiomycota</taxon>
        <taxon>Agaricomycotina</taxon>
        <taxon>Agaricomycetes</taxon>
        <taxon>Polyporales</taxon>
        <taxon>Steccherinaceae</taxon>
        <taxon>Steccherinum</taxon>
    </lineage>
</organism>
<proteinExistence type="predicted"/>
<dbReference type="EMBL" id="RWJN01000084">
    <property type="protein sequence ID" value="TCD67835.1"/>
    <property type="molecule type" value="Genomic_DNA"/>
</dbReference>
<sequence length="82" mass="9181">MPIFAVPAVSRVTTQSLNLKNGLAHRGCLVARFGLDHTVALPSEGSNSSIIGKLVMEARDTDRLQWFFKVFFTGFRTTLRRK</sequence>
<protein>
    <submittedName>
        <fullName evidence="1">Uncharacterized protein</fullName>
    </submittedName>
</protein>
<dbReference type="Proteomes" id="UP000292702">
    <property type="component" value="Unassembled WGS sequence"/>
</dbReference>
<name>A0A4R0RP16_9APHY</name>
<evidence type="ECO:0000313" key="1">
    <source>
        <dbReference type="EMBL" id="TCD67835.1"/>
    </source>
</evidence>
<keyword evidence="2" id="KW-1185">Reference proteome</keyword>
<dbReference type="AlphaFoldDB" id="A0A4R0RP16"/>
<gene>
    <name evidence="1" type="ORF">EIP91_011897</name>
</gene>
<comment type="caution">
    <text evidence="1">The sequence shown here is derived from an EMBL/GenBank/DDBJ whole genome shotgun (WGS) entry which is preliminary data.</text>
</comment>